<dbReference type="RefSeq" id="WP_110438884.1">
    <property type="nucleotide sequence ID" value="NZ_CP046393.1"/>
</dbReference>
<dbReference type="Proteomes" id="UP000247565">
    <property type="component" value="Unassembled WGS sequence"/>
</dbReference>
<organism evidence="2 3">
    <name type="scientific">Commensalibacter melissae</name>
    <dbReference type="NCBI Taxonomy" id="2070537"/>
    <lineage>
        <taxon>Bacteria</taxon>
        <taxon>Pseudomonadati</taxon>
        <taxon>Pseudomonadota</taxon>
        <taxon>Alphaproteobacteria</taxon>
        <taxon>Acetobacterales</taxon>
        <taxon>Acetobacteraceae</taxon>
    </lineage>
</organism>
<name>A0A318N6Q1_9PROT</name>
<dbReference type="SUPFAM" id="SSF51735">
    <property type="entry name" value="NAD(P)-binding Rossmann-fold domains"/>
    <property type="match status" value="1"/>
</dbReference>
<comment type="caution">
    <text evidence="2">The sequence shown here is derived from an EMBL/GenBank/DDBJ whole genome shotgun (WGS) entry which is preliminary data.</text>
</comment>
<dbReference type="InterPro" id="IPR036291">
    <property type="entry name" value="NAD(P)-bd_dom_sf"/>
</dbReference>
<proteinExistence type="predicted"/>
<reference evidence="2 3" key="1">
    <citation type="submission" date="2018-05" db="EMBL/GenBank/DDBJ databases">
        <title>Reference genomes for bee gut microbiota database.</title>
        <authorList>
            <person name="Ellegaard K.M."/>
        </authorList>
    </citation>
    <scope>NUCLEOTIDE SEQUENCE [LARGE SCALE GENOMIC DNA]</scope>
    <source>
        <strain evidence="2 3">ESL0284</strain>
    </source>
</reference>
<evidence type="ECO:0000313" key="2">
    <source>
        <dbReference type="EMBL" id="PXZ00742.1"/>
    </source>
</evidence>
<dbReference type="AlphaFoldDB" id="A0A318N6Q1"/>
<protein>
    <recommendedName>
        <fullName evidence="1">NAD-dependent epimerase/dehydratase domain-containing protein</fullName>
    </recommendedName>
</protein>
<dbReference type="InterPro" id="IPR051207">
    <property type="entry name" value="ComplexI_NDUFA9_subunit"/>
</dbReference>
<sequence length="320" mass="35423">MRKIATIIGGNGLIENYLVERLVKQGYVIRLAVPFPAHTREQKIFGNVGQVTPLFCSFDQENTIVRSIEGASVVINLAEAFVGKSKGNLEKINVKIAEKIAKIASAAGVKNLLHFSALGADSTSPSSYLVSKKKGEETVLKTYPSSTIVRVGISFGPEDQFLNKLGFLSTFFPIMPVYNVNTRLQPVYVGDIADAVIKIVENEENNGEIYELAGPEILTNRELISKVLKIVHRKNDVSGLCPDFIKLMAYFLEYMPGSLMTARLVNLMKYDSVAGYKGKNFESLGIVPSSIEMIAPAYLYCYRPACDFEELKKLQKEAYI</sequence>
<gene>
    <name evidence="2" type="ORF">DK869_04935</name>
</gene>
<dbReference type="EMBL" id="QGLT01000002">
    <property type="protein sequence ID" value="PXZ00742.1"/>
    <property type="molecule type" value="Genomic_DNA"/>
</dbReference>
<dbReference type="GO" id="GO:0044877">
    <property type="term" value="F:protein-containing complex binding"/>
    <property type="evidence" value="ECO:0007669"/>
    <property type="project" value="TreeGrafter"/>
</dbReference>
<evidence type="ECO:0000313" key="3">
    <source>
        <dbReference type="Proteomes" id="UP000247565"/>
    </source>
</evidence>
<keyword evidence="3" id="KW-1185">Reference proteome</keyword>
<dbReference type="InterPro" id="IPR001509">
    <property type="entry name" value="Epimerase_deHydtase"/>
</dbReference>
<dbReference type="Pfam" id="PF01370">
    <property type="entry name" value="Epimerase"/>
    <property type="match status" value="1"/>
</dbReference>
<feature type="domain" description="NAD-dependent epimerase/dehydratase" evidence="1">
    <location>
        <begin position="6"/>
        <end position="212"/>
    </location>
</feature>
<dbReference type="Gene3D" id="3.40.50.720">
    <property type="entry name" value="NAD(P)-binding Rossmann-like Domain"/>
    <property type="match status" value="1"/>
</dbReference>
<evidence type="ECO:0000259" key="1">
    <source>
        <dbReference type="Pfam" id="PF01370"/>
    </source>
</evidence>
<accession>A0A318N6Q1</accession>
<dbReference type="PANTHER" id="PTHR12126:SF11">
    <property type="entry name" value="NADH DEHYDROGENASE [UBIQUINONE] 1 ALPHA SUBCOMPLEX SUBUNIT 9, MITOCHONDRIAL"/>
    <property type="match status" value="1"/>
</dbReference>
<dbReference type="OrthoDB" id="9776313at2"/>
<dbReference type="PANTHER" id="PTHR12126">
    <property type="entry name" value="NADH-UBIQUINONE OXIDOREDUCTASE 39 KDA SUBUNIT-RELATED"/>
    <property type="match status" value="1"/>
</dbReference>
<dbReference type="CDD" id="cd05271">
    <property type="entry name" value="NDUFA9_like_SDR_a"/>
    <property type="match status" value="1"/>
</dbReference>